<evidence type="ECO:0000256" key="6">
    <source>
        <dbReference type="ARBA" id="ARBA00023157"/>
    </source>
</evidence>
<dbReference type="PROSITE" id="PS00076">
    <property type="entry name" value="PYRIDINE_REDOX_1"/>
    <property type="match status" value="1"/>
</dbReference>
<evidence type="ECO:0000256" key="3">
    <source>
        <dbReference type="ARBA" id="ARBA00022827"/>
    </source>
</evidence>
<feature type="active site" description="Proton acceptor" evidence="8">
    <location>
        <position position="442"/>
    </location>
</feature>
<evidence type="ECO:0000256" key="8">
    <source>
        <dbReference type="PIRSR" id="PIRSR000350-2"/>
    </source>
</evidence>
<dbReference type="Gene3D" id="3.30.390.30">
    <property type="match status" value="1"/>
</dbReference>
<feature type="binding site" evidence="9">
    <location>
        <position position="307"/>
    </location>
    <ligand>
        <name>FAD</name>
        <dbReference type="ChEBI" id="CHEBI:57692"/>
    </ligand>
</feature>
<evidence type="ECO:0000259" key="13">
    <source>
        <dbReference type="Pfam" id="PF07992"/>
    </source>
</evidence>
<dbReference type="PRINTS" id="PR00368">
    <property type="entry name" value="FADPNR"/>
</dbReference>
<evidence type="ECO:0000256" key="2">
    <source>
        <dbReference type="ARBA" id="ARBA00022630"/>
    </source>
</evidence>
<evidence type="ECO:0000256" key="9">
    <source>
        <dbReference type="PIRSR" id="PIRSR000350-3"/>
    </source>
</evidence>
<dbReference type="GO" id="GO:0016668">
    <property type="term" value="F:oxidoreductase activity, acting on a sulfur group of donors, NAD(P) as acceptor"/>
    <property type="evidence" value="ECO:0007669"/>
    <property type="project" value="InterPro"/>
</dbReference>
<keyword evidence="9" id="KW-0520">NAD</keyword>
<evidence type="ECO:0000313" key="15">
    <source>
        <dbReference type="Proteomes" id="UP000594464"/>
    </source>
</evidence>
<keyword evidence="7 11" id="KW-0676">Redox-active center</keyword>
<evidence type="ECO:0000256" key="11">
    <source>
        <dbReference type="RuleBase" id="RU003691"/>
    </source>
</evidence>
<feature type="binding site" evidence="9">
    <location>
        <begin position="140"/>
        <end position="142"/>
    </location>
    <ligand>
        <name>FAD</name>
        <dbReference type="ChEBI" id="CHEBI:57692"/>
    </ligand>
</feature>
<dbReference type="SUPFAM" id="SSF51905">
    <property type="entry name" value="FAD/NAD(P)-binding domain"/>
    <property type="match status" value="1"/>
</dbReference>
<feature type="domain" description="Pyridine nucleotide-disulphide oxidoreductase dimerisation" evidence="12">
    <location>
        <begin position="345"/>
        <end position="450"/>
    </location>
</feature>
<dbReference type="SUPFAM" id="SSF55424">
    <property type="entry name" value="FAD/NAD-linked reductases, dimerisation (C-terminal) domain"/>
    <property type="match status" value="1"/>
</dbReference>
<dbReference type="PIRSF" id="PIRSF000350">
    <property type="entry name" value="Mercury_reductase_MerA"/>
    <property type="match status" value="1"/>
</dbReference>
<dbReference type="PANTHER" id="PTHR43014:SF4">
    <property type="entry name" value="PYRIDINE NUCLEOTIDE-DISULFIDE OXIDOREDUCTASE RCLA-RELATED"/>
    <property type="match status" value="1"/>
</dbReference>
<feature type="domain" description="FAD/NAD(P)-binding" evidence="13">
    <location>
        <begin position="6"/>
        <end position="322"/>
    </location>
</feature>
<dbReference type="PANTHER" id="PTHR43014">
    <property type="entry name" value="MERCURIC REDUCTASE"/>
    <property type="match status" value="1"/>
</dbReference>
<dbReference type="Gene3D" id="3.50.50.60">
    <property type="entry name" value="FAD/NAD(P)-binding domain"/>
    <property type="match status" value="2"/>
</dbReference>
<dbReference type="GO" id="GO:0050660">
    <property type="term" value="F:flavin adenine dinucleotide binding"/>
    <property type="evidence" value="ECO:0007669"/>
    <property type="project" value="TreeGrafter"/>
</dbReference>
<dbReference type="FunFam" id="3.30.390.30:FF:000001">
    <property type="entry name" value="Dihydrolipoyl dehydrogenase"/>
    <property type="match status" value="1"/>
</dbReference>
<dbReference type="EMBL" id="CP048620">
    <property type="protein sequence ID" value="QPJ64940.1"/>
    <property type="molecule type" value="Genomic_DNA"/>
</dbReference>
<organism evidence="14 15">
    <name type="scientific">Candidatus Nitrohelix vancouverensis</name>
    <dbReference type="NCBI Taxonomy" id="2705534"/>
    <lineage>
        <taxon>Bacteria</taxon>
        <taxon>Pseudomonadati</taxon>
        <taxon>Nitrospinota/Tectimicrobiota group</taxon>
        <taxon>Nitrospinota</taxon>
        <taxon>Nitrospinia</taxon>
        <taxon>Nitrospinales</taxon>
        <taxon>Nitrospinaceae</taxon>
        <taxon>Candidatus Nitrohelix</taxon>
    </lineage>
</organism>
<sequence length="463" mass="49954">MKKEEYDLVVIGGGSAGYAAANAAVSQGARVAIVDAGPLGGLCILRGCMPTKAILRSSDVISLMRRAPDFGLLAVEAKADLAAVIERKDRLIREFADYRIEQLKNPRFHLIEQRAVFLSPKEVQAGDTILTAQKGFVIATGSRVADFPIPGLSEAGFMTSDDALELRALPKSMIVLGGGPVALELAQFYSRLGTQVTLIQRSAHILSSGDEDLARPVEARLREEGMTVFTQTRLLRAERSGAERILHFEHEGETKTVSAEVVLQGLGRRPNIDGLELQVAGVKTDAGRISVDAAMRTSQPHIFAAGDVNGLHEIVHIAIQQGEIAAHNALFPERPEQRMDDRLKASVVFTDPAVASVGLSEKECKAKQIPYLTASYPFDDHGKSMCLGETHGHVKLLCRADTGEILGGHIVGPEAGELIHELIAVMHFRGTVGDLAAIPHYHPTLAEILTYPAEELAEQIPQN</sequence>
<dbReference type="InterPro" id="IPR012999">
    <property type="entry name" value="Pyr_OxRdtase_I_AS"/>
</dbReference>
<protein>
    <submittedName>
        <fullName evidence="14">Dihydrolipoyl dehydrogenase</fullName>
    </submittedName>
</protein>
<keyword evidence="9" id="KW-0547">Nucleotide-binding</keyword>
<dbReference type="InterPro" id="IPR023753">
    <property type="entry name" value="FAD/NAD-binding_dom"/>
</dbReference>
<evidence type="ECO:0000259" key="12">
    <source>
        <dbReference type="Pfam" id="PF02852"/>
    </source>
</evidence>
<evidence type="ECO:0000256" key="4">
    <source>
        <dbReference type="ARBA" id="ARBA00022857"/>
    </source>
</evidence>
<keyword evidence="4" id="KW-0521">NADP</keyword>
<proteinExistence type="inferred from homology"/>
<evidence type="ECO:0000256" key="10">
    <source>
        <dbReference type="PIRSR" id="PIRSR000350-4"/>
    </source>
</evidence>
<comment type="similarity">
    <text evidence="1 11">Belongs to the class-I pyridine nucleotide-disulfide oxidoreductase family.</text>
</comment>
<feature type="binding site" evidence="9">
    <location>
        <begin position="177"/>
        <end position="184"/>
    </location>
    <ligand>
        <name>NAD(+)</name>
        <dbReference type="ChEBI" id="CHEBI:57540"/>
    </ligand>
</feature>
<evidence type="ECO:0000256" key="1">
    <source>
        <dbReference type="ARBA" id="ARBA00007532"/>
    </source>
</evidence>
<accession>A0A7T0G315</accession>
<evidence type="ECO:0000256" key="5">
    <source>
        <dbReference type="ARBA" id="ARBA00023002"/>
    </source>
</evidence>
<keyword evidence="6" id="KW-1015">Disulfide bond</keyword>
<gene>
    <name evidence="14" type="ORF">G3M78_05885</name>
</gene>
<reference evidence="15" key="1">
    <citation type="submission" date="2020-02" db="EMBL/GenBank/DDBJ databases">
        <title>Genomic and physiological characterization of two novel Nitrospinaceae genera.</title>
        <authorList>
            <person name="Mueller A.J."/>
            <person name="Jung M.-Y."/>
            <person name="Strachan C.R."/>
            <person name="Herbold C.W."/>
            <person name="Kirkegaard R.H."/>
            <person name="Daims H."/>
        </authorList>
    </citation>
    <scope>NUCLEOTIDE SEQUENCE [LARGE SCALE GENOMIC DNA]</scope>
</reference>
<evidence type="ECO:0000256" key="7">
    <source>
        <dbReference type="ARBA" id="ARBA00023284"/>
    </source>
</evidence>
<dbReference type="InterPro" id="IPR036188">
    <property type="entry name" value="FAD/NAD-bd_sf"/>
</dbReference>
<comment type="cofactor">
    <cofactor evidence="9">
        <name>FAD</name>
        <dbReference type="ChEBI" id="CHEBI:57692"/>
    </cofactor>
    <text evidence="9">Binds 1 FAD per subunit.</text>
</comment>
<dbReference type="Pfam" id="PF02852">
    <property type="entry name" value="Pyr_redox_dim"/>
    <property type="match status" value="1"/>
</dbReference>
<feature type="binding site" evidence="9">
    <location>
        <position position="52"/>
    </location>
    <ligand>
        <name>FAD</name>
        <dbReference type="ChEBI" id="CHEBI:57692"/>
    </ligand>
</feature>
<dbReference type="PRINTS" id="PR00411">
    <property type="entry name" value="PNDRDTASEI"/>
</dbReference>
<dbReference type="InterPro" id="IPR016156">
    <property type="entry name" value="FAD/NAD-linked_Rdtase_dimer_sf"/>
</dbReference>
<dbReference type="InterPro" id="IPR004099">
    <property type="entry name" value="Pyr_nucl-diS_OxRdtase_dimer"/>
</dbReference>
<dbReference type="InterPro" id="IPR001100">
    <property type="entry name" value="Pyr_nuc-diS_OxRdtase"/>
</dbReference>
<evidence type="ECO:0000313" key="14">
    <source>
        <dbReference type="EMBL" id="QPJ64940.1"/>
    </source>
</evidence>
<dbReference type="Pfam" id="PF07992">
    <property type="entry name" value="Pyr_redox_2"/>
    <property type="match status" value="1"/>
</dbReference>
<feature type="binding site" evidence="9">
    <location>
        <position position="267"/>
    </location>
    <ligand>
        <name>NAD(+)</name>
        <dbReference type="ChEBI" id="CHEBI:57540"/>
    </ligand>
</feature>
<dbReference type="KEGG" id="nva:G3M78_05885"/>
<keyword evidence="2 11" id="KW-0285">Flavoprotein</keyword>
<feature type="disulfide bond" description="Redox-active" evidence="10">
    <location>
        <begin position="43"/>
        <end position="48"/>
    </location>
</feature>
<keyword evidence="5 11" id="KW-0560">Oxidoreductase</keyword>
<name>A0A7T0G315_9BACT</name>
<dbReference type="AlphaFoldDB" id="A0A7T0G315"/>
<keyword evidence="3 9" id="KW-0274">FAD</keyword>
<dbReference type="Proteomes" id="UP000594464">
    <property type="component" value="Chromosome"/>
</dbReference>
<dbReference type="GO" id="GO:0003955">
    <property type="term" value="F:NAD(P)H dehydrogenase (quinone) activity"/>
    <property type="evidence" value="ECO:0007669"/>
    <property type="project" value="TreeGrafter"/>
</dbReference>